<dbReference type="AlphaFoldDB" id="A0A7C1NV14"/>
<dbReference type="InterPro" id="IPR004209">
    <property type="entry name" value="FTR_bsu"/>
</dbReference>
<evidence type="ECO:0000313" key="1">
    <source>
        <dbReference type="EMBL" id="HEA87960.1"/>
    </source>
</evidence>
<name>A0A7C1NV14_UNCW3</name>
<dbReference type="EMBL" id="DSKA01000122">
    <property type="protein sequence ID" value="HEE18235.1"/>
    <property type="molecule type" value="Genomic_DNA"/>
</dbReference>
<gene>
    <name evidence="2" type="ORF">ENP62_01615</name>
    <name evidence="1" type="ORF">ENP94_08180</name>
    <name evidence="3" type="ORF">ENS16_03825</name>
</gene>
<comment type="caution">
    <text evidence="1">The sequence shown here is derived from an EMBL/GenBank/DDBJ whole genome shotgun (WGS) entry which is preliminary data.</text>
</comment>
<evidence type="ECO:0000313" key="2">
    <source>
        <dbReference type="EMBL" id="HEE18235.1"/>
    </source>
</evidence>
<proteinExistence type="predicted"/>
<organism evidence="1">
    <name type="scientific">candidate division WOR-3 bacterium</name>
    <dbReference type="NCBI Taxonomy" id="2052148"/>
    <lineage>
        <taxon>Bacteria</taxon>
        <taxon>Bacteria division WOR-3</taxon>
    </lineage>
</organism>
<sequence>MNLTPEDQINLDRARKVGEKFGLVLNPDLGRALKVANGLARNFAEYGKYFCPCKQSHPLNPEKDVVCPCPTLMEEIARDGHCHCRLYFHPANLQTSSEQQSSKNET</sequence>
<reference evidence="1" key="1">
    <citation type="journal article" date="2020" name="mSystems">
        <title>Genome- and Community-Level Interaction Insights into Carbon Utilization and Element Cycling Functions of Hydrothermarchaeota in Hydrothermal Sediment.</title>
        <authorList>
            <person name="Zhou Z."/>
            <person name="Liu Y."/>
            <person name="Xu W."/>
            <person name="Pan J."/>
            <person name="Luo Z.H."/>
            <person name="Li M."/>
        </authorList>
    </citation>
    <scope>NUCLEOTIDE SEQUENCE [LARGE SCALE GENOMIC DNA]</scope>
    <source>
        <strain evidence="2">SpSt-236</strain>
        <strain evidence="1">SpSt-265</strain>
        <strain evidence="3">SpSt-465</strain>
    </source>
</reference>
<dbReference type="GO" id="GO:0016730">
    <property type="term" value="F:oxidoreductase activity, acting on iron-sulfur proteins as donors"/>
    <property type="evidence" value="ECO:0007669"/>
    <property type="project" value="InterPro"/>
</dbReference>
<evidence type="ECO:0000313" key="3">
    <source>
        <dbReference type="EMBL" id="HFJ53798.1"/>
    </source>
</evidence>
<accession>A0A7C1NV14</accession>
<dbReference type="Gene3D" id="3.90.460.10">
    <property type="entry name" value="Ferredoxin thioredoxin reductase catalytic beta subunit"/>
    <property type="match status" value="1"/>
</dbReference>
<dbReference type="Pfam" id="PF02943">
    <property type="entry name" value="FeThRed_B"/>
    <property type="match status" value="1"/>
</dbReference>
<dbReference type="EMBL" id="DSTU01000004">
    <property type="protein sequence ID" value="HFJ53798.1"/>
    <property type="molecule type" value="Genomic_DNA"/>
</dbReference>
<dbReference type="SUPFAM" id="SSF57662">
    <property type="entry name" value="Ferredoxin thioredoxin reductase (FTR), catalytic beta chain"/>
    <property type="match status" value="1"/>
</dbReference>
<dbReference type="EMBL" id="DSLG01000008">
    <property type="protein sequence ID" value="HEA87960.1"/>
    <property type="molecule type" value="Genomic_DNA"/>
</dbReference>
<dbReference type="InterPro" id="IPR036644">
    <property type="entry name" value="FTR_bsu_sf"/>
</dbReference>
<protein>
    <submittedName>
        <fullName evidence="1">Ferredoxin:thioredoxin reductase</fullName>
    </submittedName>
</protein>